<evidence type="ECO:0000256" key="7">
    <source>
        <dbReference type="RuleBase" id="RU363032"/>
    </source>
</evidence>
<feature type="transmembrane region" description="Helical" evidence="7">
    <location>
        <begin position="67"/>
        <end position="91"/>
    </location>
</feature>
<keyword evidence="3" id="KW-1003">Cell membrane</keyword>
<dbReference type="PROSITE" id="PS50928">
    <property type="entry name" value="ABC_TM1"/>
    <property type="match status" value="1"/>
</dbReference>
<dbReference type="AlphaFoldDB" id="A0A1M7RMI2"/>
<dbReference type="CDD" id="cd06261">
    <property type="entry name" value="TM_PBP2"/>
    <property type="match status" value="1"/>
</dbReference>
<keyword evidence="2 7" id="KW-0813">Transport</keyword>
<dbReference type="OrthoDB" id="2063054at2"/>
<evidence type="ECO:0000259" key="8">
    <source>
        <dbReference type="PROSITE" id="PS50928"/>
    </source>
</evidence>
<dbReference type="RefSeq" id="WP_073265019.1">
    <property type="nucleotide sequence ID" value="NZ_FRCS01000022.1"/>
</dbReference>
<evidence type="ECO:0000256" key="2">
    <source>
        <dbReference type="ARBA" id="ARBA00022448"/>
    </source>
</evidence>
<keyword evidence="10" id="KW-1185">Reference proteome</keyword>
<evidence type="ECO:0000313" key="10">
    <source>
        <dbReference type="Proteomes" id="UP000184440"/>
    </source>
</evidence>
<dbReference type="InterPro" id="IPR000515">
    <property type="entry name" value="MetI-like"/>
</dbReference>
<evidence type="ECO:0000256" key="3">
    <source>
        <dbReference type="ARBA" id="ARBA00022475"/>
    </source>
</evidence>
<name>A0A1M7RMI2_9ACTN</name>
<feature type="domain" description="ABC transmembrane type-1" evidence="8">
    <location>
        <begin position="68"/>
        <end position="258"/>
    </location>
</feature>
<dbReference type="PANTHER" id="PTHR43744">
    <property type="entry name" value="ABC TRANSPORTER PERMEASE PROTEIN MG189-RELATED-RELATED"/>
    <property type="match status" value="1"/>
</dbReference>
<protein>
    <submittedName>
        <fullName evidence="9">Carbohydrate ABC transporter membrane protein 2, CUT1 family</fullName>
    </submittedName>
</protein>
<dbReference type="PANTHER" id="PTHR43744:SF8">
    <property type="entry name" value="SN-GLYCEROL-3-PHOSPHATE TRANSPORT SYSTEM PERMEASE PROTEIN UGPE"/>
    <property type="match status" value="1"/>
</dbReference>
<comment type="similarity">
    <text evidence="7">Belongs to the binding-protein-dependent transport system permease family.</text>
</comment>
<dbReference type="Gene3D" id="1.10.3720.10">
    <property type="entry name" value="MetI-like"/>
    <property type="match status" value="1"/>
</dbReference>
<dbReference type="EMBL" id="FRCS01000022">
    <property type="protein sequence ID" value="SHN47298.1"/>
    <property type="molecule type" value="Genomic_DNA"/>
</dbReference>
<evidence type="ECO:0000256" key="4">
    <source>
        <dbReference type="ARBA" id="ARBA00022692"/>
    </source>
</evidence>
<feature type="transmembrane region" description="Helical" evidence="7">
    <location>
        <begin position="236"/>
        <end position="257"/>
    </location>
</feature>
<dbReference type="GO" id="GO:0005886">
    <property type="term" value="C:plasma membrane"/>
    <property type="evidence" value="ECO:0007669"/>
    <property type="project" value="UniProtKB-SubCell"/>
</dbReference>
<sequence>MTPGRGGSIGTHLLAVVVVAFLAFPVFWALVASFKPPNELYTLAPVADHPTLENYRIALTDLPLARLLLNTAVMALAVTAIQVAVSVLAAYGFTVFRFRGRSVLYLAVIATILVPQQALIIPNYLLAARLGWLNSYLGLVVPLSAVCGFGILLLRQHVEAVPPSLLEAARLDGAYHREILLSVVLPSVRPAISALSVLVFISTWNEYLWPLLIAPSAEQSTVQVGLALFQTQEGSAYGPMMAAATLATLPVLLVYLFNQRRVTDAFLQAGIR</sequence>
<dbReference type="InterPro" id="IPR035906">
    <property type="entry name" value="MetI-like_sf"/>
</dbReference>
<organism evidence="9 10">
    <name type="scientific">Cryptosporangium aurantiacum</name>
    <dbReference type="NCBI Taxonomy" id="134849"/>
    <lineage>
        <taxon>Bacteria</taxon>
        <taxon>Bacillati</taxon>
        <taxon>Actinomycetota</taxon>
        <taxon>Actinomycetes</taxon>
        <taxon>Cryptosporangiales</taxon>
        <taxon>Cryptosporangiaceae</taxon>
        <taxon>Cryptosporangium</taxon>
    </lineage>
</organism>
<feature type="transmembrane region" description="Helical" evidence="7">
    <location>
        <begin position="179"/>
        <end position="201"/>
    </location>
</feature>
<feature type="transmembrane region" description="Helical" evidence="7">
    <location>
        <begin position="103"/>
        <end position="126"/>
    </location>
</feature>
<comment type="subcellular location">
    <subcellularLocation>
        <location evidence="1 7">Cell membrane</location>
        <topology evidence="1 7">Multi-pass membrane protein</topology>
    </subcellularLocation>
</comment>
<reference evidence="9 10" key="1">
    <citation type="submission" date="2016-11" db="EMBL/GenBank/DDBJ databases">
        <authorList>
            <person name="Jaros S."/>
            <person name="Januszkiewicz K."/>
            <person name="Wedrychowicz H."/>
        </authorList>
    </citation>
    <scope>NUCLEOTIDE SEQUENCE [LARGE SCALE GENOMIC DNA]</scope>
    <source>
        <strain evidence="9 10">DSM 46144</strain>
    </source>
</reference>
<keyword evidence="5 7" id="KW-1133">Transmembrane helix</keyword>
<evidence type="ECO:0000256" key="5">
    <source>
        <dbReference type="ARBA" id="ARBA00022989"/>
    </source>
</evidence>
<dbReference type="SUPFAM" id="SSF161098">
    <property type="entry name" value="MetI-like"/>
    <property type="match status" value="1"/>
</dbReference>
<accession>A0A1M7RMI2</accession>
<proteinExistence type="inferred from homology"/>
<gene>
    <name evidence="9" type="ORF">SAMN05443668_12236</name>
</gene>
<evidence type="ECO:0000256" key="1">
    <source>
        <dbReference type="ARBA" id="ARBA00004651"/>
    </source>
</evidence>
<keyword evidence="6 7" id="KW-0472">Membrane</keyword>
<feature type="transmembrane region" description="Helical" evidence="7">
    <location>
        <begin position="12"/>
        <end position="31"/>
    </location>
</feature>
<evidence type="ECO:0000256" key="6">
    <source>
        <dbReference type="ARBA" id="ARBA00023136"/>
    </source>
</evidence>
<dbReference type="STRING" id="134849.SAMN05443668_12236"/>
<evidence type="ECO:0000313" key="9">
    <source>
        <dbReference type="EMBL" id="SHN47298.1"/>
    </source>
</evidence>
<dbReference type="Proteomes" id="UP000184440">
    <property type="component" value="Unassembled WGS sequence"/>
</dbReference>
<dbReference type="GO" id="GO:0055085">
    <property type="term" value="P:transmembrane transport"/>
    <property type="evidence" value="ECO:0007669"/>
    <property type="project" value="InterPro"/>
</dbReference>
<feature type="transmembrane region" description="Helical" evidence="7">
    <location>
        <begin position="132"/>
        <end position="154"/>
    </location>
</feature>
<keyword evidence="4 7" id="KW-0812">Transmembrane</keyword>
<dbReference type="Pfam" id="PF00528">
    <property type="entry name" value="BPD_transp_1"/>
    <property type="match status" value="1"/>
</dbReference>